<feature type="transmembrane region" description="Helical" evidence="1">
    <location>
        <begin position="169"/>
        <end position="194"/>
    </location>
</feature>
<reference evidence="2 3" key="1">
    <citation type="submission" date="2013-01" db="EMBL/GenBank/DDBJ databases">
        <authorList>
            <person name="Harkins D.M."/>
            <person name="Durkin A.S."/>
            <person name="Brinkac L.M."/>
            <person name="Haft D.H."/>
            <person name="Selengut J.D."/>
            <person name="Sanka R."/>
            <person name="DePew J."/>
            <person name="Purushe J."/>
            <person name="Hartskeerl R.A."/>
            <person name="Ahmed A."/>
            <person name="van der Linden H."/>
            <person name="Goris M.G.A."/>
            <person name="Vinetz J.M."/>
            <person name="Sutton G.G."/>
            <person name="Nierman W.C."/>
            <person name="Fouts D.E."/>
        </authorList>
    </citation>
    <scope>NUCLEOTIDE SEQUENCE [LARGE SCALE GENOMIC DNA]</scope>
    <source>
        <strain evidence="2 3">TE 1992</strain>
    </source>
</reference>
<proteinExistence type="predicted"/>
<sequence>MYRITKSNITVNWNYCGCFISIFIFYCQSIETQKQNYFSNILQIIDKLKEHLLHLPNKYKFIKFELASIIDSYNFKTFKEINFFDSAFDKAHAEFVIKLKENKVRYTSLMGNTHLINNIASMILRIIENRIILLELLVESIKKLFITILFSMLVIYFSQIVPLNNILHLLFSLFLIYLMIFSLYVIFSFIRSYYSSLSRNNTMKLSHFPSPNFVSSLRSRSLMRLSLRAKATLLCHFGSRDATKVARISCQPHRANALAAATSRRLFR</sequence>
<keyword evidence="1" id="KW-0472">Membrane</keyword>
<gene>
    <name evidence="2" type="ORF">LEP1GSC067_3171</name>
</gene>
<keyword evidence="1" id="KW-0812">Transmembrane</keyword>
<evidence type="ECO:0000256" key="1">
    <source>
        <dbReference type="SAM" id="Phobius"/>
    </source>
</evidence>
<comment type="caution">
    <text evidence="2">The sequence shown here is derived from an EMBL/GenBank/DDBJ whole genome shotgun (WGS) entry which is preliminary data.</text>
</comment>
<dbReference type="EMBL" id="AKWW02000072">
    <property type="protein sequence ID" value="EMF40682.1"/>
    <property type="molecule type" value="Genomic_DNA"/>
</dbReference>
<feature type="transmembrane region" description="Helical" evidence="1">
    <location>
        <begin position="144"/>
        <end position="163"/>
    </location>
</feature>
<name>M3EQP3_LEPIR</name>
<protein>
    <submittedName>
        <fullName evidence="2">Uncharacterized protein</fullName>
    </submittedName>
</protein>
<evidence type="ECO:0000313" key="3">
    <source>
        <dbReference type="Proteomes" id="UP000011754"/>
    </source>
</evidence>
<dbReference type="AlphaFoldDB" id="M3EQP3"/>
<evidence type="ECO:0000313" key="2">
    <source>
        <dbReference type="EMBL" id="EMF40682.1"/>
    </source>
</evidence>
<keyword evidence="1" id="KW-1133">Transmembrane helix</keyword>
<dbReference type="Proteomes" id="UP000011754">
    <property type="component" value="Unassembled WGS sequence"/>
</dbReference>
<accession>M3EQP3</accession>
<organism evidence="2 3">
    <name type="scientific">Leptospira interrogans serovar Lora str. TE 1992</name>
    <dbReference type="NCBI Taxonomy" id="1193028"/>
    <lineage>
        <taxon>Bacteria</taxon>
        <taxon>Pseudomonadati</taxon>
        <taxon>Spirochaetota</taxon>
        <taxon>Spirochaetia</taxon>
        <taxon>Leptospirales</taxon>
        <taxon>Leptospiraceae</taxon>
        <taxon>Leptospira</taxon>
    </lineage>
</organism>